<gene>
    <name evidence="17" type="ORF">PACTADRAFT_3836</name>
</gene>
<keyword evidence="10" id="KW-0865">Zymogen</keyword>
<evidence type="ECO:0000256" key="8">
    <source>
        <dbReference type="ARBA" id="ARBA00022750"/>
    </source>
</evidence>
<evidence type="ECO:0000259" key="16">
    <source>
        <dbReference type="PROSITE" id="PS51767"/>
    </source>
</evidence>
<evidence type="ECO:0000256" key="5">
    <source>
        <dbReference type="ARBA" id="ARBA00022525"/>
    </source>
</evidence>
<dbReference type="EC" id="3.4.23.24" evidence="4"/>
<dbReference type="GO" id="GO:0006508">
    <property type="term" value="P:proteolysis"/>
    <property type="evidence" value="ECO:0007669"/>
    <property type="project" value="UniProtKB-KW"/>
</dbReference>
<dbReference type="InterPro" id="IPR001461">
    <property type="entry name" value="Aspartic_peptidase_A1"/>
</dbReference>
<sequence length="449" mass="47802">MKASFWILSLLICLSFAFSASLNKLDTEDGVVAFSFHVHRGNTLEDATRYNRPYLSKRSNEDGTLSSTILNEQSFYLANISVGSSQQQIGVLLDTGSADMWLMSQSNPYCDSTVDCNKYGTFNESNSTTFESNNTDFSIGYVDHRFATGEWGHDDITINGVTVNQQSFAVANKSNSSISVLGIGFAGLESTNDPTNGYTYANLPIKMVEQGIIKKSVYSLYLNSSQVSTGNILFGGVDHEKYTGSLQTVEIVNTDSDSSKPITVAVTLSSISVGSNVVTSQTSAALLDSGTTAIYAPSAVFTALGEALGASYSSALGAYTFNCIDESNDTAVTFDFTGAQINVTLYELQIDVSELSSSVSDANGSCAISIFKSSDSSYILGDVFLTSAYVVYDLENYQVSLAQSNQNSTETNIEVIQSTVPSASTAKYYSSTWSGSSSSSSSSSSASTS</sequence>
<dbReference type="EMBL" id="KV454015">
    <property type="protein sequence ID" value="ODV94949.1"/>
    <property type="molecule type" value="Genomic_DNA"/>
</dbReference>
<dbReference type="AlphaFoldDB" id="A0A1E4TT73"/>
<dbReference type="CDD" id="cd05474">
    <property type="entry name" value="SAP_like"/>
    <property type="match status" value="1"/>
</dbReference>
<keyword evidence="8 13" id="KW-0064">Aspartyl protease</keyword>
<keyword evidence="7 15" id="KW-0732">Signal</keyword>
<evidence type="ECO:0000256" key="14">
    <source>
        <dbReference type="SAM" id="MobiDB-lite"/>
    </source>
</evidence>
<comment type="catalytic activity">
    <reaction evidence="1">
        <text>Preferential cleavage at the carboxyl of hydrophobic amino acids, but fails to cleave 15-Leu-|-Tyr-16, 16-Tyr-|-Leu-17 and 24-Phe-|-Phe-25 of insulin B chain. Activates trypsinogen, and degrades keratin.</text>
        <dbReference type="EC" id="3.4.23.24"/>
    </reaction>
</comment>
<dbReference type="InterPro" id="IPR033876">
    <property type="entry name" value="SAP-like"/>
</dbReference>
<evidence type="ECO:0000256" key="15">
    <source>
        <dbReference type="SAM" id="SignalP"/>
    </source>
</evidence>
<evidence type="ECO:0000256" key="2">
    <source>
        <dbReference type="ARBA" id="ARBA00004613"/>
    </source>
</evidence>
<evidence type="ECO:0000256" key="6">
    <source>
        <dbReference type="ARBA" id="ARBA00022670"/>
    </source>
</evidence>
<dbReference type="SUPFAM" id="SSF50630">
    <property type="entry name" value="Acid proteases"/>
    <property type="match status" value="1"/>
</dbReference>
<comment type="subcellular location">
    <subcellularLocation>
        <location evidence="2">Secreted</location>
    </subcellularLocation>
</comment>
<feature type="region of interest" description="Disordered" evidence="14">
    <location>
        <begin position="430"/>
        <end position="449"/>
    </location>
</feature>
<feature type="signal peptide" evidence="15">
    <location>
        <begin position="1"/>
        <end position="19"/>
    </location>
</feature>
<evidence type="ECO:0000256" key="4">
    <source>
        <dbReference type="ARBA" id="ARBA00013207"/>
    </source>
</evidence>
<evidence type="ECO:0000256" key="1">
    <source>
        <dbReference type="ARBA" id="ARBA00001675"/>
    </source>
</evidence>
<keyword evidence="18" id="KW-1185">Reference proteome</keyword>
<evidence type="ECO:0000256" key="13">
    <source>
        <dbReference type="RuleBase" id="RU000454"/>
    </source>
</evidence>
<dbReference type="PROSITE" id="PS00141">
    <property type="entry name" value="ASP_PROTEASE"/>
    <property type="match status" value="2"/>
</dbReference>
<evidence type="ECO:0000256" key="11">
    <source>
        <dbReference type="ARBA" id="ARBA00023157"/>
    </source>
</evidence>
<evidence type="ECO:0000256" key="9">
    <source>
        <dbReference type="ARBA" id="ARBA00022801"/>
    </source>
</evidence>
<evidence type="ECO:0000256" key="3">
    <source>
        <dbReference type="ARBA" id="ARBA00007447"/>
    </source>
</evidence>
<protein>
    <recommendedName>
        <fullName evidence="4">candidapepsin</fullName>
        <ecNumber evidence="4">3.4.23.24</ecNumber>
    </recommendedName>
</protein>
<keyword evidence="5" id="KW-0964">Secreted</keyword>
<dbReference type="Gene3D" id="2.40.70.10">
    <property type="entry name" value="Acid Proteases"/>
    <property type="match status" value="2"/>
</dbReference>
<organism evidence="17 18">
    <name type="scientific">Pachysolen tannophilus NRRL Y-2460</name>
    <dbReference type="NCBI Taxonomy" id="669874"/>
    <lineage>
        <taxon>Eukaryota</taxon>
        <taxon>Fungi</taxon>
        <taxon>Dikarya</taxon>
        <taxon>Ascomycota</taxon>
        <taxon>Saccharomycotina</taxon>
        <taxon>Pichiomycetes</taxon>
        <taxon>Pachysolenaceae</taxon>
        <taxon>Pachysolen</taxon>
    </lineage>
</organism>
<evidence type="ECO:0000256" key="10">
    <source>
        <dbReference type="ARBA" id="ARBA00023145"/>
    </source>
</evidence>
<dbReference type="STRING" id="669874.A0A1E4TT73"/>
<evidence type="ECO:0000313" key="18">
    <source>
        <dbReference type="Proteomes" id="UP000094236"/>
    </source>
</evidence>
<dbReference type="PROSITE" id="PS51767">
    <property type="entry name" value="PEPTIDASE_A1"/>
    <property type="match status" value="1"/>
</dbReference>
<dbReference type="InterPro" id="IPR021109">
    <property type="entry name" value="Peptidase_aspartic_dom_sf"/>
</dbReference>
<keyword evidence="6 13" id="KW-0645">Protease</keyword>
<keyword evidence="9 13" id="KW-0378">Hydrolase</keyword>
<dbReference type="InterPro" id="IPR033121">
    <property type="entry name" value="PEPTIDASE_A1"/>
</dbReference>
<dbReference type="PANTHER" id="PTHR47966:SF65">
    <property type="entry name" value="ASPARTIC-TYPE ENDOPEPTIDASE"/>
    <property type="match status" value="1"/>
</dbReference>
<dbReference type="PRINTS" id="PR00792">
    <property type="entry name" value="PEPSIN"/>
</dbReference>
<evidence type="ECO:0000256" key="7">
    <source>
        <dbReference type="ARBA" id="ARBA00022729"/>
    </source>
</evidence>
<reference evidence="18" key="1">
    <citation type="submission" date="2016-05" db="EMBL/GenBank/DDBJ databases">
        <title>Comparative genomics of biotechnologically important yeasts.</title>
        <authorList>
            <consortium name="DOE Joint Genome Institute"/>
            <person name="Riley R."/>
            <person name="Haridas S."/>
            <person name="Wolfe K.H."/>
            <person name="Lopes M.R."/>
            <person name="Hittinger C.T."/>
            <person name="Goker M."/>
            <person name="Salamov A."/>
            <person name="Wisecaver J."/>
            <person name="Long T.M."/>
            <person name="Aerts A.L."/>
            <person name="Barry K."/>
            <person name="Choi C."/>
            <person name="Clum A."/>
            <person name="Coughlan A.Y."/>
            <person name="Deshpande S."/>
            <person name="Douglass A.P."/>
            <person name="Hanson S.J."/>
            <person name="Klenk H.-P."/>
            <person name="Labutti K."/>
            <person name="Lapidus A."/>
            <person name="Lindquist E."/>
            <person name="Lipzen A."/>
            <person name="Meier-Kolthoff J.P."/>
            <person name="Ohm R.A."/>
            <person name="Otillar R.P."/>
            <person name="Pangilinan J."/>
            <person name="Peng Y."/>
            <person name="Rokas A."/>
            <person name="Rosa C.A."/>
            <person name="Scheuner C."/>
            <person name="Sibirny A.A."/>
            <person name="Slot J.C."/>
            <person name="Stielow J.B."/>
            <person name="Sun H."/>
            <person name="Kurtzman C.P."/>
            <person name="Blackwell M."/>
            <person name="Grigoriev I.V."/>
            <person name="Jeffries T.W."/>
        </authorList>
    </citation>
    <scope>NUCLEOTIDE SEQUENCE [LARGE SCALE GENOMIC DNA]</scope>
    <source>
        <strain evidence="18">NRRL Y-2460</strain>
    </source>
</reference>
<evidence type="ECO:0000313" key="17">
    <source>
        <dbReference type="EMBL" id="ODV94949.1"/>
    </source>
</evidence>
<dbReference type="PANTHER" id="PTHR47966">
    <property type="entry name" value="BETA-SITE APP-CLEAVING ENZYME, ISOFORM A-RELATED"/>
    <property type="match status" value="1"/>
</dbReference>
<name>A0A1E4TT73_PACTA</name>
<dbReference type="OrthoDB" id="771136at2759"/>
<feature type="active site" evidence="12">
    <location>
        <position position="288"/>
    </location>
</feature>
<dbReference type="FunFam" id="2.40.70.10:FF:000011">
    <property type="entry name" value="Aspartic protease"/>
    <property type="match status" value="1"/>
</dbReference>
<keyword evidence="11" id="KW-1015">Disulfide bond</keyword>
<dbReference type="GO" id="GO:0005576">
    <property type="term" value="C:extracellular region"/>
    <property type="evidence" value="ECO:0007669"/>
    <property type="project" value="UniProtKB-SubCell"/>
</dbReference>
<accession>A0A1E4TT73</accession>
<feature type="domain" description="Peptidase A1" evidence="16">
    <location>
        <begin position="76"/>
        <end position="402"/>
    </location>
</feature>
<evidence type="ECO:0000256" key="12">
    <source>
        <dbReference type="PIRSR" id="PIRSR601461-1"/>
    </source>
</evidence>
<feature type="chain" id="PRO_5009163374" description="candidapepsin" evidence="15">
    <location>
        <begin position="20"/>
        <end position="449"/>
    </location>
</feature>
<comment type="similarity">
    <text evidence="3 13">Belongs to the peptidase A1 family.</text>
</comment>
<dbReference type="GO" id="GO:0004190">
    <property type="term" value="F:aspartic-type endopeptidase activity"/>
    <property type="evidence" value="ECO:0007669"/>
    <property type="project" value="UniProtKB-KW"/>
</dbReference>
<dbReference type="Pfam" id="PF00026">
    <property type="entry name" value="Asp"/>
    <property type="match status" value="1"/>
</dbReference>
<dbReference type="InterPro" id="IPR001969">
    <property type="entry name" value="Aspartic_peptidase_AS"/>
</dbReference>
<proteinExistence type="inferred from homology"/>
<feature type="active site" evidence="12">
    <location>
        <position position="94"/>
    </location>
</feature>
<dbReference type="Proteomes" id="UP000094236">
    <property type="component" value="Unassembled WGS sequence"/>
</dbReference>